<dbReference type="GO" id="GO:0032259">
    <property type="term" value="P:methylation"/>
    <property type="evidence" value="ECO:0007669"/>
    <property type="project" value="UniProtKB-KW"/>
</dbReference>
<dbReference type="GO" id="GO:0016279">
    <property type="term" value="F:protein-lysine N-methyltransferase activity"/>
    <property type="evidence" value="ECO:0007669"/>
    <property type="project" value="TreeGrafter"/>
</dbReference>
<dbReference type="InterPro" id="IPR043502">
    <property type="entry name" value="DNA/RNA_pol_sf"/>
</dbReference>
<dbReference type="InterPro" id="IPR050600">
    <property type="entry name" value="SETD3_SETD6_MTase"/>
</dbReference>
<evidence type="ECO:0000313" key="5">
    <source>
        <dbReference type="EMBL" id="GFP93266.1"/>
    </source>
</evidence>
<dbReference type="Gene3D" id="3.90.1410.10">
    <property type="entry name" value="set domain protein methyltransferase, domain 1"/>
    <property type="match status" value="1"/>
</dbReference>
<dbReference type="SUPFAM" id="SSF82199">
    <property type="entry name" value="SET domain"/>
    <property type="match status" value="1"/>
</dbReference>
<evidence type="ECO:0000256" key="2">
    <source>
        <dbReference type="ARBA" id="ARBA00022679"/>
    </source>
</evidence>
<accession>A0A830C2E0</accession>
<dbReference type="Proteomes" id="UP000653305">
    <property type="component" value="Unassembled WGS sequence"/>
</dbReference>
<dbReference type="SUPFAM" id="SSF56672">
    <property type="entry name" value="DNA/RNA polymerases"/>
    <property type="match status" value="1"/>
</dbReference>
<dbReference type="InterPro" id="IPR043128">
    <property type="entry name" value="Rev_trsase/Diguanyl_cyclase"/>
</dbReference>
<feature type="domain" description="Reverse transcriptase/retrotransposon-derived protein RNase H-like" evidence="4">
    <location>
        <begin position="94"/>
        <end position="168"/>
    </location>
</feature>
<dbReference type="OrthoDB" id="341421at2759"/>
<evidence type="ECO:0000313" key="6">
    <source>
        <dbReference type="Proteomes" id="UP000653305"/>
    </source>
</evidence>
<dbReference type="FunFam" id="3.30.70.270:FF:000020">
    <property type="entry name" value="Transposon Tf2-6 polyprotein-like Protein"/>
    <property type="match status" value="1"/>
</dbReference>
<protein>
    <submittedName>
        <fullName evidence="5">Retrovirus-related pol polyprotein from transposon 17.6</fullName>
    </submittedName>
</protein>
<dbReference type="InterPro" id="IPR036464">
    <property type="entry name" value="Rubisco_LSMT_subst-bd_sf"/>
</dbReference>
<keyword evidence="6" id="KW-1185">Reference proteome</keyword>
<evidence type="ECO:0000256" key="1">
    <source>
        <dbReference type="ARBA" id="ARBA00022603"/>
    </source>
</evidence>
<comment type="caution">
    <text evidence="5">The sequence shown here is derived from an EMBL/GenBank/DDBJ whole genome shotgun (WGS) entry which is preliminary data.</text>
</comment>
<evidence type="ECO:0000256" key="3">
    <source>
        <dbReference type="ARBA" id="ARBA00022691"/>
    </source>
</evidence>
<keyword evidence="1" id="KW-0489">Methyltransferase</keyword>
<dbReference type="Gene3D" id="3.90.1420.10">
    <property type="entry name" value="Rubisco LSMT, substrate-binding domain"/>
    <property type="match status" value="1"/>
</dbReference>
<reference evidence="5" key="1">
    <citation type="submission" date="2020-07" db="EMBL/GenBank/DDBJ databases">
        <title>Ethylene signaling mediates host invasion by parasitic plants.</title>
        <authorList>
            <person name="Yoshida S."/>
        </authorList>
    </citation>
    <scope>NUCLEOTIDE SEQUENCE</scope>
    <source>
        <strain evidence="5">Okayama</strain>
    </source>
</reference>
<evidence type="ECO:0000259" key="4">
    <source>
        <dbReference type="Pfam" id="PF17919"/>
    </source>
</evidence>
<keyword evidence="2" id="KW-0808">Transferase</keyword>
<dbReference type="PANTHER" id="PTHR13271">
    <property type="entry name" value="UNCHARACTERIZED PUTATIVE METHYLTRANSFERASE"/>
    <property type="match status" value="1"/>
</dbReference>
<dbReference type="FunFam" id="3.90.1410.10:FF:000011">
    <property type="entry name" value="Transcription factor, E2F and DP-related"/>
    <property type="match status" value="1"/>
</dbReference>
<dbReference type="AlphaFoldDB" id="A0A830C2E0"/>
<keyword evidence="3" id="KW-0949">S-adenosyl-L-methionine</keyword>
<dbReference type="EMBL" id="BMAC01000307">
    <property type="protein sequence ID" value="GFP93266.1"/>
    <property type="molecule type" value="Genomic_DNA"/>
</dbReference>
<organism evidence="5 6">
    <name type="scientific">Phtheirospermum japonicum</name>
    <dbReference type="NCBI Taxonomy" id="374723"/>
    <lineage>
        <taxon>Eukaryota</taxon>
        <taxon>Viridiplantae</taxon>
        <taxon>Streptophyta</taxon>
        <taxon>Embryophyta</taxon>
        <taxon>Tracheophyta</taxon>
        <taxon>Spermatophyta</taxon>
        <taxon>Magnoliopsida</taxon>
        <taxon>eudicotyledons</taxon>
        <taxon>Gunneridae</taxon>
        <taxon>Pentapetalae</taxon>
        <taxon>asterids</taxon>
        <taxon>lamiids</taxon>
        <taxon>Lamiales</taxon>
        <taxon>Orobanchaceae</taxon>
        <taxon>Orobanchaceae incertae sedis</taxon>
        <taxon>Phtheirospermum</taxon>
    </lineage>
</organism>
<dbReference type="Gene3D" id="3.30.70.270">
    <property type="match status" value="1"/>
</dbReference>
<dbReference type="PANTHER" id="PTHR13271:SF103">
    <property type="entry name" value="N-METHYLTRANSFERASE DOMAIN AND SET DOMAIN CONTAINING PROTEIN-RELATED"/>
    <property type="match status" value="1"/>
</dbReference>
<sequence length="773" mass="88270">MRMCIDYRELNRLTIKNKYSLPQIKDLFYQVKGARIEVNPSKVEAINGWASPTNESEVRSFLGLAGYYRRFIEGFSKIAVSMTRLTRKGEKLVWSTKCEESSQEMKKRLTSAPVLMIPDPTKDFIIYSDASKQGLGCGKMQHGKVVAYVSRQLKTHETNYPTHDLELATGNSPFHLLLISRFRPTVELYSVLIWTVAIKCSLYPRISYFADLDFISRIDSRNTQHENDDEFTLVLELSETDHLVEKKKLLEDMDFDPKGSMRIRSSSTLDQLKNFVDLLVKRARITNLNEVELYFGGDVINLRDCISPRNELEALHTILEVIDKSLSGEKHSMKNIQQKLKEEIFDRIDRVGQKFSEETKLFGDFRRDKEKELLDWGVNNGLKTKLDLAYVEGAGRGAIAREDMEVGDTALEVPVSVIISGELLHESNMFSILENIDGISEETMLLLWSMKEKHNKESKFKLYFDTLPENFNTGLSFGIGALMALDGTLLLEEIVQATEHLRSQYGELFPALSDHNPDIFPPELYTWEQFLWACELWYSNSMKLIFPDGKLRTCLVPVAGFLNHSICPHIMHYGRIDATANSLKFPLSRPCRSGEQCFLSYGNLSNSHLLTFYGFLPRGENPFDVIPLDIDVAWDDDDGDDSEVVAPPSEWNPHMVRGTWLSKNHEIFYYGLPSPLLNHLRGARISVHRSKTHTREHLETDINVLRDLSLTFEGMIEALGDENPEDRNSQIETDLDFSISSPLICSLSPSCQHLIHCPRPHAHRYSPSPSLVV</sequence>
<dbReference type="Pfam" id="PF17919">
    <property type="entry name" value="RT_RNaseH_2"/>
    <property type="match status" value="1"/>
</dbReference>
<dbReference type="CDD" id="cd10527">
    <property type="entry name" value="SET_LSMT"/>
    <property type="match status" value="1"/>
</dbReference>
<gene>
    <name evidence="5" type="ORF">PHJA_001471000</name>
</gene>
<proteinExistence type="predicted"/>
<name>A0A830C2E0_9LAMI</name>
<dbReference type="InterPro" id="IPR046341">
    <property type="entry name" value="SET_dom_sf"/>
</dbReference>
<dbReference type="InterPro" id="IPR041577">
    <property type="entry name" value="RT_RNaseH_2"/>
</dbReference>